<keyword evidence="1" id="KW-1133">Transmembrane helix</keyword>
<proteinExistence type="predicted"/>
<evidence type="ECO:0000313" key="2">
    <source>
        <dbReference type="EMBL" id="KZD56989.1"/>
    </source>
</evidence>
<keyword evidence="1" id="KW-0472">Membrane</keyword>
<dbReference type="EMBL" id="LJKE01000091">
    <property type="protein sequence ID" value="KZD56989.1"/>
    <property type="molecule type" value="Genomic_DNA"/>
</dbReference>
<organism evidence="2 3">
    <name type="scientific">Bacillus cereus</name>
    <dbReference type="NCBI Taxonomy" id="1396"/>
    <lineage>
        <taxon>Bacteria</taxon>
        <taxon>Bacillati</taxon>
        <taxon>Bacillota</taxon>
        <taxon>Bacilli</taxon>
        <taxon>Bacillales</taxon>
        <taxon>Bacillaceae</taxon>
        <taxon>Bacillus</taxon>
        <taxon>Bacillus cereus group</taxon>
    </lineage>
</organism>
<feature type="transmembrane region" description="Helical" evidence="1">
    <location>
        <begin position="14"/>
        <end position="33"/>
    </location>
</feature>
<evidence type="ECO:0000313" key="3">
    <source>
        <dbReference type="Proteomes" id="UP000076482"/>
    </source>
</evidence>
<evidence type="ECO:0000256" key="1">
    <source>
        <dbReference type="SAM" id="Phobius"/>
    </source>
</evidence>
<accession>A0A162NY99</accession>
<keyword evidence="1" id="KW-0812">Transmembrane</keyword>
<gene>
    <name evidence="2" type="ORF">B4088_4963</name>
</gene>
<sequence>MNISELIPFFGKNYVEIAIYCFIFLIIGGTLAWKGNV</sequence>
<comment type="caution">
    <text evidence="2">The sequence shown here is derived from an EMBL/GenBank/DDBJ whole genome shotgun (WGS) entry which is preliminary data.</text>
</comment>
<dbReference type="Proteomes" id="UP000076482">
    <property type="component" value="Unassembled WGS sequence"/>
</dbReference>
<name>A0A162NY99_BACCE</name>
<dbReference type="AlphaFoldDB" id="A0A162NY99"/>
<protein>
    <submittedName>
        <fullName evidence="2">Uncharacterized protein</fullName>
    </submittedName>
</protein>
<dbReference type="PATRIC" id="fig|1396.535.peg.6809"/>
<reference evidence="2 3" key="1">
    <citation type="submission" date="2015-09" db="EMBL/GenBank/DDBJ databases">
        <title>Bacillus cereus food isolates.</title>
        <authorList>
            <person name="Boekhorst J."/>
        </authorList>
    </citation>
    <scope>NUCLEOTIDE SEQUENCE [LARGE SCALE GENOMIC DNA]</scope>
    <source>
        <strain evidence="2 3">B4088</strain>
    </source>
</reference>